<sequence length="288" mass="31575">MNPTEPSSAPASEEALIAAIAREFDGLSRQLKQIGQYVEQHRGQLGIQSIQQVAELCQVQPSAIVRFAKHFGFSGYSELQKLFREGLARQISPSRDYQSRIRGAIESGAQNLSSSDIVHAMIGAGIAGMEELEASLQEPAFDAAVNLLFEADTVWLMGSRRSFAITTYLAYALQHTDKRVQHITALGNMQDGQLRGLRKGDVMVAISFAPYAPETETVVREASERGAHIICITDSSLSPMCRVAQASILVNETSVFGFRALTNTMTVAQSLFMALAYRLELQYKPTRA</sequence>
<reference evidence="8" key="2">
    <citation type="journal article" date="2020" name="Int. J. Syst. Evol. Microbiol.">
        <title>Genomic insights into a novel species Rhodoferax aquaticus sp. nov., isolated from freshwater.</title>
        <authorList>
            <person name="Li T."/>
            <person name="Zhuo Y."/>
            <person name="Jin C.Z."/>
            <person name="Wu X."/>
            <person name="Ko S.R."/>
            <person name="Jin F.J."/>
            <person name="Ahn C.Y."/>
            <person name="Oh H.M."/>
            <person name="Lee H.G."/>
            <person name="Jin L."/>
        </authorList>
    </citation>
    <scope>NUCLEOTIDE SEQUENCE [LARGE SCALE GENOMIC DNA]</scope>
    <source>
        <strain evidence="8">Gr-4</strain>
    </source>
</reference>
<feature type="domain" description="HTH rpiR-type" evidence="5">
    <location>
        <begin position="14"/>
        <end position="90"/>
    </location>
</feature>
<evidence type="ECO:0000313" key="7">
    <source>
        <dbReference type="EMBL" id="QDL53599.1"/>
    </source>
</evidence>
<protein>
    <submittedName>
        <fullName evidence="7">MurR/RpiR family transcriptional regulator</fullName>
    </submittedName>
</protein>
<dbReference type="GO" id="GO:0006096">
    <property type="term" value="P:glycolytic process"/>
    <property type="evidence" value="ECO:0007669"/>
    <property type="project" value="UniProtKB-KW"/>
</dbReference>
<dbReference type="PROSITE" id="PS51071">
    <property type="entry name" value="HTH_RPIR"/>
    <property type="match status" value="1"/>
</dbReference>
<evidence type="ECO:0000259" key="5">
    <source>
        <dbReference type="PROSITE" id="PS51071"/>
    </source>
</evidence>
<dbReference type="InterPro" id="IPR000281">
    <property type="entry name" value="HTH_RpiR"/>
</dbReference>
<dbReference type="InterPro" id="IPR046348">
    <property type="entry name" value="SIS_dom_sf"/>
</dbReference>
<keyword evidence="2" id="KW-0238">DNA-binding</keyword>
<keyword evidence="4" id="KW-0804">Transcription</keyword>
<evidence type="ECO:0000313" key="8">
    <source>
        <dbReference type="Proteomes" id="UP000317365"/>
    </source>
</evidence>
<name>A0A515ELU2_9BURK</name>
<dbReference type="InterPro" id="IPR009057">
    <property type="entry name" value="Homeodomain-like_sf"/>
</dbReference>
<organism evidence="7 8">
    <name type="scientific">Rhodoferax aquaticus</name>
    <dbReference type="NCBI Taxonomy" id="2527691"/>
    <lineage>
        <taxon>Bacteria</taxon>
        <taxon>Pseudomonadati</taxon>
        <taxon>Pseudomonadota</taxon>
        <taxon>Betaproteobacteria</taxon>
        <taxon>Burkholderiales</taxon>
        <taxon>Comamonadaceae</taxon>
        <taxon>Rhodoferax</taxon>
    </lineage>
</organism>
<dbReference type="KEGG" id="rhg:EXZ61_05075"/>
<dbReference type="SUPFAM" id="SSF46689">
    <property type="entry name" value="Homeodomain-like"/>
    <property type="match status" value="1"/>
</dbReference>
<keyword evidence="3" id="KW-0324">Glycolysis</keyword>
<accession>A0A515ELU2</accession>
<dbReference type="AlphaFoldDB" id="A0A515ELU2"/>
<gene>
    <name evidence="7" type="ORF">EXZ61_05075</name>
</gene>
<dbReference type="PANTHER" id="PTHR30514">
    <property type="entry name" value="GLUCOKINASE"/>
    <property type="match status" value="1"/>
</dbReference>
<evidence type="ECO:0000256" key="4">
    <source>
        <dbReference type="ARBA" id="ARBA00023163"/>
    </source>
</evidence>
<dbReference type="InterPro" id="IPR035472">
    <property type="entry name" value="RpiR-like_SIS"/>
</dbReference>
<dbReference type="EMBL" id="CP036282">
    <property type="protein sequence ID" value="QDL53599.1"/>
    <property type="molecule type" value="Genomic_DNA"/>
</dbReference>
<dbReference type="GO" id="GO:0003700">
    <property type="term" value="F:DNA-binding transcription factor activity"/>
    <property type="evidence" value="ECO:0007669"/>
    <property type="project" value="InterPro"/>
</dbReference>
<keyword evidence="8" id="KW-1185">Reference proteome</keyword>
<dbReference type="InterPro" id="IPR047640">
    <property type="entry name" value="RpiR-like"/>
</dbReference>
<dbReference type="SUPFAM" id="SSF53697">
    <property type="entry name" value="SIS domain"/>
    <property type="match status" value="1"/>
</dbReference>
<dbReference type="InterPro" id="IPR001347">
    <property type="entry name" value="SIS_dom"/>
</dbReference>
<proteinExistence type="predicted"/>
<dbReference type="PANTHER" id="PTHR30514:SF20">
    <property type="entry name" value="TRANSCRIPTIONAL REGULATOR"/>
    <property type="match status" value="1"/>
</dbReference>
<dbReference type="Gene3D" id="1.10.10.10">
    <property type="entry name" value="Winged helix-like DNA-binding domain superfamily/Winged helix DNA-binding domain"/>
    <property type="match status" value="1"/>
</dbReference>
<dbReference type="Gene3D" id="3.40.50.10490">
    <property type="entry name" value="Glucose-6-phosphate isomerase like protein, domain 1"/>
    <property type="match status" value="1"/>
</dbReference>
<dbReference type="Pfam" id="PF01418">
    <property type="entry name" value="HTH_6"/>
    <property type="match status" value="1"/>
</dbReference>
<dbReference type="GO" id="GO:0003677">
    <property type="term" value="F:DNA binding"/>
    <property type="evidence" value="ECO:0007669"/>
    <property type="project" value="UniProtKB-KW"/>
</dbReference>
<reference evidence="8" key="1">
    <citation type="submission" date="2019-02" db="EMBL/GenBank/DDBJ databases">
        <title>Complete genome sequence of Rhodoferax sp. Gr-4.</title>
        <authorList>
            <person name="Jin L."/>
        </authorList>
    </citation>
    <scope>NUCLEOTIDE SEQUENCE [LARGE SCALE GENOMIC DNA]</scope>
    <source>
        <strain evidence="8">Gr-4</strain>
    </source>
</reference>
<feature type="domain" description="SIS" evidence="6">
    <location>
        <begin position="144"/>
        <end position="285"/>
    </location>
</feature>
<evidence type="ECO:0000259" key="6">
    <source>
        <dbReference type="PROSITE" id="PS51464"/>
    </source>
</evidence>
<dbReference type="Pfam" id="PF01380">
    <property type="entry name" value="SIS"/>
    <property type="match status" value="1"/>
</dbReference>
<dbReference type="InterPro" id="IPR036388">
    <property type="entry name" value="WH-like_DNA-bd_sf"/>
</dbReference>
<evidence type="ECO:0000256" key="1">
    <source>
        <dbReference type="ARBA" id="ARBA00023015"/>
    </source>
</evidence>
<dbReference type="Proteomes" id="UP000317365">
    <property type="component" value="Chromosome"/>
</dbReference>
<evidence type="ECO:0000256" key="2">
    <source>
        <dbReference type="ARBA" id="ARBA00023125"/>
    </source>
</evidence>
<evidence type="ECO:0000256" key="3">
    <source>
        <dbReference type="ARBA" id="ARBA00023152"/>
    </source>
</evidence>
<dbReference type="PROSITE" id="PS51464">
    <property type="entry name" value="SIS"/>
    <property type="match status" value="1"/>
</dbReference>
<dbReference type="GO" id="GO:0097367">
    <property type="term" value="F:carbohydrate derivative binding"/>
    <property type="evidence" value="ECO:0007669"/>
    <property type="project" value="InterPro"/>
</dbReference>
<dbReference type="RefSeq" id="WP_142809644.1">
    <property type="nucleotide sequence ID" value="NZ_CP036282.1"/>
</dbReference>
<dbReference type="CDD" id="cd05013">
    <property type="entry name" value="SIS_RpiR"/>
    <property type="match status" value="1"/>
</dbReference>
<keyword evidence="1" id="KW-0805">Transcription regulation</keyword>